<dbReference type="PANTHER" id="PTHR30547">
    <property type="entry name" value="UNCHARACTERIZED PROTEIN YHCG-RELATED"/>
    <property type="match status" value="1"/>
</dbReference>
<evidence type="ECO:0008006" key="5">
    <source>
        <dbReference type="Google" id="ProtNLM"/>
    </source>
</evidence>
<dbReference type="Proteomes" id="UP000609064">
    <property type="component" value="Unassembled WGS sequence"/>
</dbReference>
<feature type="domain" description="YhcG PDDEXK nuclease" evidence="1">
    <location>
        <begin position="201"/>
        <end position="356"/>
    </location>
</feature>
<accession>A0A916Z4X9</accession>
<sequence length="366" mass="42555">MSVLSDYTETLKTLKNAILSSRYRAAVLVNQELLGLYFSVGQLISEKIKQEKWGAKVLERLSEDLQNELPGLKGFSATNLKYMRTFYDSWLNYFGVNTTQNTDNQSLIISQSVTDQINKSLDKQFQETFLQVSFTHHIAILSKTQSIEERIFYIYKTSQNFWSVETLKHHLKANLFQKEGNLPNNFSQIITNNDLRAKALQSFKDEYLLDFINIEDPDEEDEKLIENGIVRNIKKFLLSLGADFAFLGNQFRLLIEEDEYFVDLLFFNRKLQCLVAFELKKGKFKPEYMGKMNFYLSALDEYIKQPHENPSIGIILCKEKNNKIVEFSFRDFSKAMGVATYKTANEVPEQYKNALPNADTLRKLMD</sequence>
<dbReference type="RefSeq" id="WP_188769742.1">
    <property type="nucleotide sequence ID" value="NZ_BMKK01000012.1"/>
</dbReference>
<dbReference type="Pfam" id="PF06250">
    <property type="entry name" value="YhcG_C"/>
    <property type="match status" value="1"/>
</dbReference>
<dbReference type="InterPro" id="IPR009362">
    <property type="entry name" value="YhcG_C"/>
</dbReference>
<dbReference type="AlphaFoldDB" id="A0A916Z4X9"/>
<dbReference type="GO" id="GO:0003676">
    <property type="term" value="F:nucleic acid binding"/>
    <property type="evidence" value="ECO:0007669"/>
    <property type="project" value="InterPro"/>
</dbReference>
<dbReference type="InterPro" id="IPR011856">
    <property type="entry name" value="tRNA_endonuc-like_dom_sf"/>
</dbReference>
<reference evidence="3" key="1">
    <citation type="journal article" date="2014" name="Int. J. Syst. Evol. Microbiol.">
        <title>Complete genome sequence of Corynebacterium casei LMG S-19264T (=DSM 44701T), isolated from a smear-ripened cheese.</title>
        <authorList>
            <consortium name="US DOE Joint Genome Institute (JGI-PGF)"/>
            <person name="Walter F."/>
            <person name="Albersmeier A."/>
            <person name="Kalinowski J."/>
            <person name="Ruckert C."/>
        </authorList>
    </citation>
    <scope>NUCLEOTIDE SEQUENCE</scope>
    <source>
        <strain evidence="3">CGMCC 1.15958</strain>
    </source>
</reference>
<dbReference type="PANTHER" id="PTHR30547:SF0">
    <property type="entry name" value="BLR8175 PROTEIN"/>
    <property type="match status" value="1"/>
</dbReference>
<evidence type="ECO:0000259" key="2">
    <source>
        <dbReference type="Pfam" id="PF17761"/>
    </source>
</evidence>
<comment type="caution">
    <text evidence="3">The sequence shown here is derived from an EMBL/GenBank/DDBJ whole genome shotgun (WGS) entry which is preliminary data.</text>
</comment>
<protein>
    <recommendedName>
        <fullName evidence="5">DUF1016 domain-containing protein</fullName>
    </recommendedName>
</protein>
<gene>
    <name evidence="3" type="ORF">GCM10011514_45340</name>
</gene>
<keyword evidence="4" id="KW-1185">Reference proteome</keyword>
<name>A0A916Z4X9_9BACT</name>
<organism evidence="3 4">
    <name type="scientific">Emticicia aquatilis</name>
    <dbReference type="NCBI Taxonomy" id="1537369"/>
    <lineage>
        <taxon>Bacteria</taxon>
        <taxon>Pseudomonadati</taxon>
        <taxon>Bacteroidota</taxon>
        <taxon>Cytophagia</taxon>
        <taxon>Cytophagales</taxon>
        <taxon>Leadbetterellaceae</taxon>
        <taxon>Emticicia</taxon>
    </lineage>
</organism>
<feature type="domain" description="YhcG N-terminal" evidence="2">
    <location>
        <begin position="14"/>
        <end position="178"/>
    </location>
</feature>
<reference evidence="3" key="2">
    <citation type="submission" date="2020-09" db="EMBL/GenBank/DDBJ databases">
        <authorList>
            <person name="Sun Q."/>
            <person name="Zhou Y."/>
        </authorList>
    </citation>
    <scope>NUCLEOTIDE SEQUENCE</scope>
    <source>
        <strain evidence="3">CGMCC 1.15958</strain>
    </source>
</reference>
<proteinExistence type="predicted"/>
<dbReference type="Pfam" id="PF17761">
    <property type="entry name" value="DUF1016_N"/>
    <property type="match status" value="1"/>
</dbReference>
<dbReference type="InterPro" id="IPR041527">
    <property type="entry name" value="YhcG_N"/>
</dbReference>
<dbReference type="Gene3D" id="3.40.1350.10">
    <property type="match status" value="1"/>
</dbReference>
<dbReference type="EMBL" id="BMKK01000012">
    <property type="protein sequence ID" value="GGD76274.1"/>
    <property type="molecule type" value="Genomic_DNA"/>
</dbReference>
<dbReference type="InterPro" id="IPR053148">
    <property type="entry name" value="PD-DEXK-like_domain"/>
</dbReference>
<evidence type="ECO:0000259" key="1">
    <source>
        <dbReference type="Pfam" id="PF06250"/>
    </source>
</evidence>
<evidence type="ECO:0000313" key="4">
    <source>
        <dbReference type="Proteomes" id="UP000609064"/>
    </source>
</evidence>
<evidence type="ECO:0000313" key="3">
    <source>
        <dbReference type="EMBL" id="GGD76274.1"/>
    </source>
</evidence>